<evidence type="ECO:0000313" key="2">
    <source>
        <dbReference type="Proteomes" id="UP001144978"/>
    </source>
</evidence>
<dbReference type="Proteomes" id="UP001144978">
    <property type="component" value="Unassembled WGS sequence"/>
</dbReference>
<organism evidence="1 2">
    <name type="scientific">Trametes sanguinea</name>
    <dbReference type="NCBI Taxonomy" id="158606"/>
    <lineage>
        <taxon>Eukaryota</taxon>
        <taxon>Fungi</taxon>
        <taxon>Dikarya</taxon>
        <taxon>Basidiomycota</taxon>
        <taxon>Agaricomycotina</taxon>
        <taxon>Agaricomycetes</taxon>
        <taxon>Polyporales</taxon>
        <taxon>Polyporaceae</taxon>
        <taxon>Trametes</taxon>
    </lineage>
</organism>
<dbReference type="EMBL" id="JANSHE010005705">
    <property type="protein sequence ID" value="KAJ2969700.1"/>
    <property type="molecule type" value="Genomic_DNA"/>
</dbReference>
<sequence>MMHLLNFVLAALATSKALAAPIEGVALPSPIAFMAAKKIQTNDTLFPIFEKYLSGDNLHDFITASEKLAIWLSKDKAYYAKARPTILKLMETAHETVRRHSEHPHLPFHVSRATEPVKPWAEAFVKIVRTVAPFYSLFPEPTQQRTSNLAPVYPRADAHSPICHNDEERLRVLVQTVCDNVDVFLSQQPSLITRPSVETTPNS</sequence>
<evidence type="ECO:0000313" key="1">
    <source>
        <dbReference type="EMBL" id="KAJ2969700.1"/>
    </source>
</evidence>
<reference evidence="1" key="1">
    <citation type="submission" date="2022-08" db="EMBL/GenBank/DDBJ databases">
        <title>Genome Sequence of Pycnoporus sanguineus.</title>
        <authorList>
            <person name="Buettner E."/>
        </authorList>
    </citation>
    <scope>NUCLEOTIDE SEQUENCE</scope>
    <source>
        <strain evidence="1">CG-C14</strain>
    </source>
</reference>
<keyword evidence="2" id="KW-1185">Reference proteome</keyword>
<comment type="caution">
    <text evidence="1">The sequence shown here is derived from an EMBL/GenBank/DDBJ whole genome shotgun (WGS) entry which is preliminary data.</text>
</comment>
<proteinExistence type="predicted"/>
<accession>A0ACC1MS99</accession>
<gene>
    <name evidence="1" type="ORF">NUW54_g12901</name>
</gene>
<name>A0ACC1MS99_9APHY</name>
<protein>
    <submittedName>
        <fullName evidence="1">Uncharacterized protein</fullName>
    </submittedName>
</protein>